<dbReference type="Proteomes" id="UP001642484">
    <property type="component" value="Unassembled WGS sequence"/>
</dbReference>
<name>A0ABP0IXP7_9DINO</name>
<dbReference type="InterPro" id="IPR005122">
    <property type="entry name" value="Uracil-DNA_glycosylase-like"/>
</dbReference>
<dbReference type="NCBIfam" id="NF003589">
    <property type="entry name" value="PRK05254.1-2"/>
    <property type="match status" value="1"/>
</dbReference>
<reference evidence="2 3" key="1">
    <citation type="submission" date="2024-02" db="EMBL/GenBank/DDBJ databases">
        <authorList>
            <person name="Chen Y."/>
            <person name="Shah S."/>
            <person name="Dougan E. K."/>
            <person name="Thang M."/>
            <person name="Chan C."/>
        </authorList>
    </citation>
    <scope>NUCLEOTIDE SEQUENCE [LARGE SCALE GENOMIC DNA]</scope>
</reference>
<proteinExistence type="predicted"/>
<dbReference type="NCBIfam" id="NF003588">
    <property type="entry name" value="PRK05254.1-1"/>
    <property type="match status" value="1"/>
</dbReference>
<comment type="caution">
    <text evidence="2">The sequence shown here is derived from an EMBL/GenBank/DDBJ whole genome shotgun (WGS) entry which is preliminary data.</text>
</comment>
<dbReference type="SMART" id="SM00986">
    <property type="entry name" value="UDG"/>
    <property type="match status" value="1"/>
</dbReference>
<dbReference type="SMART" id="SM00987">
    <property type="entry name" value="UreE_C"/>
    <property type="match status" value="1"/>
</dbReference>
<dbReference type="InterPro" id="IPR018085">
    <property type="entry name" value="Ura-DNA_Glyclase_AS"/>
</dbReference>
<dbReference type="EMBL" id="CAXAMN010003903">
    <property type="protein sequence ID" value="CAK9006833.1"/>
    <property type="molecule type" value="Genomic_DNA"/>
</dbReference>
<dbReference type="EMBL" id="CAXAMN010003880">
    <property type="protein sequence ID" value="CAK9006652.1"/>
    <property type="molecule type" value="Genomic_DNA"/>
</dbReference>
<dbReference type="SUPFAM" id="SSF52141">
    <property type="entry name" value="Uracil-DNA glycosylase-like"/>
    <property type="match status" value="1"/>
</dbReference>
<dbReference type="NCBIfam" id="NF003592">
    <property type="entry name" value="PRK05254.1-5"/>
    <property type="match status" value="1"/>
</dbReference>
<organism evidence="2 3">
    <name type="scientific">Durusdinium trenchii</name>
    <dbReference type="NCBI Taxonomy" id="1381693"/>
    <lineage>
        <taxon>Eukaryota</taxon>
        <taxon>Sar</taxon>
        <taxon>Alveolata</taxon>
        <taxon>Dinophyceae</taxon>
        <taxon>Suessiales</taxon>
        <taxon>Symbiodiniaceae</taxon>
        <taxon>Durusdinium</taxon>
    </lineage>
</organism>
<dbReference type="PANTHER" id="PTHR11264:SF0">
    <property type="entry name" value="URACIL-DNA GLYCOSYLASE"/>
    <property type="match status" value="1"/>
</dbReference>
<dbReference type="Pfam" id="PF03167">
    <property type="entry name" value="UDG"/>
    <property type="match status" value="1"/>
</dbReference>
<dbReference type="InterPro" id="IPR036895">
    <property type="entry name" value="Uracil-DNA_glycosylase-like_sf"/>
</dbReference>
<keyword evidence="3" id="KW-1185">Reference proteome</keyword>
<evidence type="ECO:0000313" key="1">
    <source>
        <dbReference type="EMBL" id="CAK9006652.1"/>
    </source>
</evidence>
<gene>
    <name evidence="1" type="ORF">CCMP2556_LOCUS8509</name>
    <name evidence="2" type="ORF">CCMP2556_LOCUS8589</name>
</gene>
<evidence type="ECO:0000313" key="3">
    <source>
        <dbReference type="Proteomes" id="UP001642484"/>
    </source>
</evidence>
<accession>A0ABP0IXP7</accession>
<dbReference type="CDD" id="cd10027">
    <property type="entry name" value="UDG-F1-like"/>
    <property type="match status" value="1"/>
</dbReference>
<dbReference type="PANTHER" id="PTHR11264">
    <property type="entry name" value="URACIL-DNA GLYCOSYLASE"/>
    <property type="match status" value="1"/>
</dbReference>
<dbReference type="NCBIfam" id="TIGR00628">
    <property type="entry name" value="ung"/>
    <property type="match status" value="1"/>
</dbReference>
<evidence type="ECO:0000313" key="2">
    <source>
        <dbReference type="EMBL" id="CAK9006833.1"/>
    </source>
</evidence>
<dbReference type="InterPro" id="IPR002043">
    <property type="entry name" value="UDG_fam1"/>
</dbReference>
<protein>
    <submittedName>
        <fullName evidence="2">Uncharacterized protein</fullName>
    </submittedName>
</protein>
<sequence>MVRVVIVGQDPYHGFGQANGLAFSVPSRIGIPPSLANMLKEAGAWPAFHGDLTSWAQQGVLLLNTVLTVAEGQPMSHKSLGWERLTDAAIRAVNREREDVIFLLWGKEAQAKARLVDEGRHVVLTAGHPSPLSYERYFKGCGHFHKVNELLSSRGEPQITWNLPAEASAASGLPA</sequence>
<dbReference type="PROSITE" id="PS00130">
    <property type="entry name" value="U_DNA_GLYCOSYLASE"/>
    <property type="match status" value="1"/>
</dbReference>
<dbReference type="Gene3D" id="3.40.470.10">
    <property type="entry name" value="Uracil-DNA glycosylase-like domain"/>
    <property type="match status" value="1"/>
</dbReference>